<sequence>MEGIVPPYSSFSEFREAVRFGYIEDVRSKLCVSRISEPTKPLSKFSRLLADAIQHRRLDILEFLLLERIPITSDAVKAAAETRCHEALSTLFNHGWDINQPLSGDEPPVLSHVLDDFELVAWLLERGADPNAGCDIDETPLSHAVAAAPRPTVQALLMKATTLEKGQLIHCAVDRKIPDPELIEILAENGAPYEDILWQDAKSFRYRGHFTRGTPLHRACKSDNVAVARVLEKIGADPDKLSMKDNDQVPPTPRAIVYERRHPDMVMLFEESKIECIRFQDIK</sequence>
<dbReference type="SUPFAM" id="SSF48403">
    <property type="entry name" value="Ankyrin repeat"/>
    <property type="match status" value="1"/>
</dbReference>
<dbReference type="Pfam" id="PF00023">
    <property type="entry name" value="Ank"/>
    <property type="match status" value="1"/>
</dbReference>
<comment type="caution">
    <text evidence="2">The sequence shown here is derived from an EMBL/GenBank/DDBJ whole genome shotgun (WGS) entry which is preliminary data.</text>
</comment>
<gene>
    <name evidence="2" type="ORF">LTR82_017979</name>
</gene>
<dbReference type="Proteomes" id="UP001168146">
    <property type="component" value="Unassembled WGS sequence"/>
</dbReference>
<accession>A0AAN6F3P2</accession>
<keyword evidence="1" id="KW-0040">ANK repeat</keyword>
<evidence type="ECO:0000256" key="1">
    <source>
        <dbReference type="PROSITE-ProRule" id="PRU00023"/>
    </source>
</evidence>
<organism evidence="2 3">
    <name type="scientific">Friedmanniomyces endolithicus</name>
    <dbReference type="NCBI Taxonomy" id="329885"/>
    <lineage>
        <taxon>Eukaryota</taxon>
        <taxon>Fungi</taxon>
        <taxon>Dikarya</taxon>
        <taxon>Ascomycota</taxon>
        <taxon>Pezizomycotina</taxon>
        <taxon>Dothideomycetes</taxon>
        <taxon>Dothideomycetidae</taxon>
        <taxon>Mycosphaerellales</taxon>
        <taxon>Teratosphaeriaceae</taxon>
        <taxon>Friedmanniomyces</taxon>
    </lineage>
</organism>
<evidence type="ECO:0000313" key="3">
    <source>
        <dbReference type="Proteomes" id="UP001168146"/>
    </source>
</evidence>
<dbReference type="EMBL" id="JASUXU010000212">
    <property type="protein sequence ID" value="KAK0302154.1"/>
    <property type="molecule type" value="Genomic_DNA"/>
</dbReference>
<dbReference type="InterPro" id="IPR036770">
    <property type="entry name" value="Ankyrin_rpt-contain_sf"/>
</dbReference>
<name>A0AAN6F3P2_9PEZI</name>
<dbReference type="InterPro" id="IPR051616">
    <property type="entry name" value="Cul2-RING_E3_ligase_SR"/>
</dbReference>
<feature type="repeat" description="ANK" evidence="1">
    <location>
        <begin position="211"/>
        <end position="243"/>
    </location>
</feature>
<dbReference type="AlphaFoldDB" id="A0AAN6F3P2"/>
<dbReference type="PANTHER" id="PTHR46224:SF64">
    <property type="entry name" value="IQ MOTIF AND ANKYRIN REPEAT DOMAIN-CONTAINING PROTEIN 1"/>
    <property type="match status" value="1"/>
</dbReference>
<dbReference type="PROSITE" id="PS50088">
    <property type="entry name" value="ANK_REPEAT"/>
    <property type="match status" value="1"/>
</dbReference>
<proteinExistence type="predicted"/>
<evidence type="ECO:0000313" key="2">
    <source>
        <dbReference type="EMBL" id="KAK0302154.1"/>
    </source>
</evidence>
<dbReference type="PANTHER" id="PTHR46224">
    <property type="entry name" value="ANKYRIN REPEAT FAMILY PROTEIN"/>
    <property type="match status" value="1"/>
</dbReference>
<dbReference type="Gene3D" id="1.25.40.20">
    <property type="entry name" value="Ankyrin repeat-containing domain"/>
    <property type="match status" value="2"/>
</dbReference>
<reference evidence="2" key="1">
    <citation type="submission" date="2021-12" db="EMBL/GenBank/DDBJ databases">
        <title>Black yeast isolated from Biological Soil Crust.</title>
        <authorList>
            <person name="Kurbessoian T."/>
        </authorList>
    </citation>
    <scope>NUCLEOTIDE SEQUENCE</scope>
    <source>
        <strain evidence="2">CCFEE 5208</strain>
    </source>
</reference>
<protein>
    <recommendedName>
        <fullName evidence="4">Ankyrin repeat protein</fullName>
    </recommendedName>
</protein>
<dbReference type="InterPro" id="IPR002110">
    <property type="entry name" value="Ankyrin_rpt"/>
</dbReference>
<dbReference type="PROSITE" id="PS50297">
    <property type="entry name" value="ANK_REP_REGION"/>
    <property type="match status" value="1"/>
</dbReference>
<evidence type="ECO:0008006" key="4">
    <source>
        <dbReference type="Google" id="ProtNLM"/>
    </source>
</evidence>